<dbReference type="InterPro" id="IPR034294">
    <property type="entry name" value="Aquaporin_transptr"/>
</dbReference>
<evidence type="ECO:0000256" key="2">
    <source>
        <dbReference type="ARBA" id="ARBA00006175"/>
    </source>
</evidence>
<dbReference type="InterPro" id="IPR023271">
    <property type="entry name" value="Aquaporin-like"/>
</dbReference>
<feature type="transmembrane region" description="Helical" evidence="6">
    <location>
        <begin position="79"/>
        <end position="99"/>
    </location>
</feature>
<dbReference type="PANTHER" id="PTHR19139:SF199">
    <property type="entry name" value="MIP17260P"/>
    <property type="match status" value="1"/>
</dbReference>
<reference evidence="7" key="1">
    <citation type="submission" date="2013-08" db="EMBL/GenBank/DDBJ databases">
        <authorList>
            <person name="Mendez C."/>
            <person name="Richter M."/>
            <person name="Ferrer M."/>
            <person name="Sanchez J."/>
        </authorList>
    </citation>
    <scope>NUCLEOTIDE SEQUENCE</scope>
</reference>
<feature type="transmembrane region" description="Helical" evidence="6">
    <location>
        <begin position="124"/>
        <end position="146"/>
    </location>
</feature>
<evidence type="ECO:0000256" key="5">
    <source>
        <dbReference type="ARBA" id="ARBA00023136"/>
    </source>
</evidence>
<dbReference type="AlphaFoldDB" id="T0ZU91"/>
<feature type="non-terminal residue" evidence="7">
    <location>
        <position position="1"/>
    </location>
</feature>
<gene>
    <name evidence="7" type="ORF">B1A_14166</name>
</gene>
<evidence type="ECO:0000256" key="6">
    <source>
        <dbReference type="SAM" id="Phobius"/>
    </source>
</evidence>
<evidence type="ECO:0000256" key="3">
    <source>
        <dbReference type="ARBA" id="ARBA00022692"/>
    </source>
</evidence>
<dbReference type="Pfam" id="PF00230">
    <property type="entry name" value="MIP"/>
    <property type="match status" value="1"/>
</dbReference>
<keyword evidence="5 6" id="KW-0472">Membrane</keyword>
<comment type="subcellular location">
    <subcellularLocation>
        <location evidence="1">Membrane</location>
        <topology evidence="1">Multi-pass membrane protein</topology>
    </subcellularLocation>
</comment>
<reference evidence="7" key="2">
    <citation type="journal article" date="2014" name="ISME J.">
        <title>Microbial stratification in low pH oxic and suboxic macroscopic growths along an acid mine drainage.</title>
        <authorList>
            <person name="Mendez-Garcia C."/>
            <person name="Mesa V."/>
            <person name="Sprenger R.R."/>
            <person name="Richter M."/>
            <person name="Diez M.S."/>
            <person name="Solano J."/>
            <person name="Bargiela R."/>
            <person name="Golyshina O.V."/>
            <person name="Manteca A."/>
            <person name="Ramos J.L."/>
            <person name="Gallego J.R."/>
            <person name="Llorente I."/>
            <person name="Martins Dos Santos V.A."/>
            <person name="Jensen O.N."/>
            <person name="Pelaez A.I."/>
            <person name="Sanchez J."/>
            <person name="Ferrer M."/>
        </authorList>
    </citation>
    <scope>NUCLEOTIDE SEQUENCE</scope>
</reference>
<keyword evidence="3 6" id="KW-0812">Transmembrane</keyword>
<organism evidence="7">
    <name type="scientific">mine drainage metagenome</name>
    <dbReference type="NCBI Taxonomy" id="410659"/>
    <lineage>
        <taxon>unclassified sequences</taxon>
        <taxon>metagenomes</taxon>
        <taxon>ecological metagenomes</taxon>
    </lineage>
</organism>
<comment type="caution">
    <text evidence="7">The sequence shown here is derived from an EMBL/GenBank/DDBJ whole genome shotgun (WGS) entry which is preliminary data.</text>
</comment>
<evidence type="ECO:0000313" key="7">
    <source>
        <dbReference type="EMBL" id="EQD48147.1"/>
    </source>
</evidence>
<accession>T0ZU91</accession>
<feature type="transmembrane region" description="Helical" evidence="6">
    <location>
        <begin position="48"/>
        <end position="67"/>
    </location>
</feature>
<dbReference type="GO" id="GO:0015250">
    <property type="term" value="F:water channel activity"/>
    <property type="evidence" value="ECO:0007669"/>
    <property type="project" value="TreeGrafter"/>
</dbReference>
<dbReference type="PANTHER" id="PTHR19139">
    <property type="entry name" value="AQUAPORIN TRANSPORTER"/>
    <property type="match status" value="1"/>
</dbReference>
<keyword evidence="4 6" id="KW-1133">Transmembrane helix</keyword>
<dbReference type="InterPro" id="IPR000425">
    <property type="entry name" value="MIP"/>
</dbReference>
<dbReference type="EMBL" id="AUZX01010395">
    <property type="protein sequence ID" value="EQD48147.1"/>
    <property type="molecule type" value="Genomic_DNA"/>
</dbReference>
<sequence>QAVGAIVGMLVVAGIADGWPSMWAAAQNSALSSQCYSASFAPAGCATAWPSVMLIEIAVTFVFVLIIQFSTRASPSTRPLAPAAIGFALLVANLVAIPIDGGSINPVRSLGPAVVSLLWSGSHWAIVEVWIFLLAPVIGGLLAAVVERALRPSSG</sequence>
<name>T0ZU91_9ZZZZ</name>
<dbReference type="Gene3D" id="1.20.1080.10">
    <property type="entry name" value="Glycerol uptake facilitator protein"/>
    <property type="match status" value="1"/>
</dbReference>
<dbReference type="SUPFAM" id="SSF81338">
    <property type="entry name" value="Aquaporin-like"/>
    <property type="match status" value="1"/>
</dbReference>
<proteinExistence type="inferred from homology"/>
<comment type="similarity">
    <text evidence="2">Belongs to the MIP/aquaporin (TC 1.A.8) family.</text>
</comment>
<dbReference type="PRINTS" id="PR00783">
    <property type="entry name" value="MINTRINSICP"/>
</dbReference>
<protein>
    <submittedName>
        <fullName evidence="7">Major intrinsic protein</fullName>
    </submittedName>
</protein>
<evidence type="ECO:0000256" key="4">
    <source>
        <dbReference type="ARBA" id="ARBA00022989"/>
    </source>
</evidence>
<evidence type="ECO:0000256" key="1">
    <source>
        <dbReference type="ARBA" id="ARBA00004141"/>
    </source>
</evidence>
<dbReference type="GO" id="GO:0005886">
    <property type="term" value="C:plasma membrane"/>
    <property type="evidence" value="ECO:0007669"/>
    <property type="project" value="TreeGrafter"/>
</dbReference>